<dbReference type="Pfam" id="PF07631">
    <property type="entry name" value="PSD4"/>
    <property type="match status" value="1"/>
</dbReference>
<proteinExistence type="predicted"/>
<dbReference type="Pfam" id="PF07637">
    <property type="entry name" value="PSD5"/>
    <property type="match status" value="1"/>
</dbReference>
<dbReference type="Pfam" id="PF07635">
    <property type="entry name" value="PSCyt1"/>
    <property type="match status" value="1"/>
</dbReference>
<name>A0A5C6A880_9BACT</name>
<dbReference type="InterPro" id="IPR013042">
    <property type="entry name" value="DUF1592"/>
</dbReference>
<reference evidence="5 6" key="1">
    <citation type="submission" date="2019-02" db="EMBL/GenBank/DDBJ databases">
        <title>Deep-cultivation of Planctomycetes and their phenomic and genomic characterization uncovers novel biology.</title>
        <authorList>
            <person name="Wiegand S."/>
            <person name="Jogler M."/>
            <person name="Boedeker C."/>
            <person name="Pinto D."/>
            <person name="Vollmers J."/>
            <person name="Rivas-Marin E."/>
            <person name="Kohn T."/>
            <person name="Peeters S.H."/>
            <person name="Heuer A."/>
            <person name="Rast P."/>
            <person name="Oberbeckmann S."/>
            <person name="Bunk B."/>
            <person name="Jeske O."/>
            <person name="Meyerdierks A."/>
            <person name="Storesund J.E."/>
            <person name="Kallscheuer N."/>
            <person name="Luecker S."/>
            <person name="Lage O.M."/>
            <person name="Pohl T."/>
            <person name="Merkel B.J."/>
            <person name="Hornburger P."/>
            <person name="Mueller R.-W."/>
            <person name="Bruemmer F."/>
            <person name="Labrenz M."/>
            <person name="Spormann A.M."/>
            <person name="Op Den Camp H."/>
            <person name="Overmann J."/>
            <person name="Amann R."/>
            <person name="Jetten M.S.M."/>
            <person name="Mascher T."/>
            <person name="Medema M.H."/>
            <person name="Devos D.P."/>
            <person name="Kaster A.-K."/>
            <person name="Ovreas L."/>
            <person name="Rohde M."/>
            <person name="Galperin M.Y."/>
            <person name="Jogler C."/>
        </authorList>
    </citation>
    <scope>NUCLEOTIDE SEQUENCE [LARGE SCALE GENOMIC DNA]</scope>
    <source>
        <strain evidence="5 6">Pla100</strain>
    </source>
</reference>
<evidence type="ECO:0000313" key="6">
    <source>
        <dbReference type="Proteomes" id="UP000316213"/>
    </source>
</evidence>
<dbReference type="GO" id="GO:0009055">
    <property type="term" value="F:electron transfer activity"/>
    <property type="evidence" value="ECO:0007669"/>
    <property type="project" value="InterPro"/>
</dbReference>
<accession>A0A5C6A880</accession>
<sequence length="747" mass="84018">MKVFRSVDSILISAFLLAVIGASAWVLFSPLPVSGDEKTDRVTFDTNVLRARFENHCFGCHGDGGEEGGFSFEQLAAGDYGDQTIRKWEAVWQNIRAETMPPSDEDRPSVTTRSEWVDWIQSDVFRLDATQIDPGRAVLHISPVLFEKYLSAADKIVGDAIQTSGPSWPETRFWSDHFRMDSPEGPKAHEVKFNDTRQFHFQKKIDRSGKYDVAVKWSLDGAWTNTDQAAEITLWLYPSDDDEPTEIARHLAGFNEKTSGVLSASVAVGDQPMHLSVKFHPTSKDTTSKQLDNPGPAPYSFRVEYINFVGPTDGDVRKYNRGQKILFNGPPPSDADEAALDAMTGEVIGRFATRAFRRPIDDATLARLCQIARETRQIPGNRYEHGIAAAIKLVLASPRFLFRIEKEMPAAQLAAMPSHLPTSALGEPIDDLSLATRISYFLWGGPPDDDLLSVAQDGKLRENLDQQIDRMIDQEWRLRVGVGNFVGQWLKTRDVHSIPVDVRRVLAFRGDDKMFPWQVREAMKQETETMFRYLIEENRPIHELLNADYSFMNESLAKFYGIAGVQGDKIRKVDLPPDSHRRGILTHGSVLLVTSNPTRTSPVKRGLFILENLLGTPAPPAPPNVPSLEESQSGDMKNASLRQVLEQHRRDPACASCHARMDPLGLALEHYNAIGQYREMEWGMPGWRGRDPEPDKPIDPKGVRIFGGRHRADEAVLRLCAQRREHETLATGRRRCRFQVQSFNPIA</sequence>
<dbReference type="InterPro" id="IPR011429">
    <property type="entry name" value="Cyt_c_Planctomycete-type"/>
</dbReference>
<comment type="caution">
    <text evidence="5">The sequence shown here is derived from an EMBL/GenBank/DDBJ whole genome shotgun (WGS) entry which is preliminary data.</text>
</comment>
<organism evidence="5 6">
    <name type="scientific">Neorhodopirellula pilleata</name>
    <dbReference type="NCBI Taxonomy" id="2714738"/>
    <lineage>
        <taxon>Bacteria</taxon>
        <taxon>Pseudomonadati</taxon>
        <taxon>Planctomycetota</taxon>
        <taxon>Planctomycetia</taxon>
        <taxon>Pirellulales</taxon>
        <taxon>Pirellulaceae</taxon>
        <taxon>Neorhodopirellula</taxon>
    </lineage>
</organism>
<evidence type="ECO:0000259" key="3">
    <source>
        <dbReference type="Pfam" id="PF07635"/>
    </source>
</evidence>
<dbReference type="Pfam" id="PF07627">
    <property type="entry name" value="PSCyt3"/>
    <property type="match status" value="1"/>
</dbReference>
<dbReference type="InterPro" id="IPR036909">
    <property type="entry name" value="Cyt_c-like_dom_sf"/>
</dbReference>
<dbReference type="InterPro" id="IPR013043">
    <property type="entry name" value="DUF1595"/>
</dbReference>
<dbReference type="AlphaFoldDB" id="A0A5C6A880"/>
<dbReference type="Proteomes" id="UP000316213">
    <property type="component" value="Unassembled WGS sequence"/>
</dbReference>
<feature type="domain" description="Cytochrome C Planctomycete-type" evidence="3">
    <location>
        <begin position="57"/>
        <end position="104"/>
    </location>
</feature>
<evidence type="ECO:0000259" key="1">
    <source>
        <dbReference type="Pfam" id="PF07627"/>
    </source>
</evidence>
<gene>
    <name evidence="5" type="ORF">Pla100_32310</name>
</gene>
<evidence type="ECO:0008006" key="7">
    <source>
        <dbReference type="Google" id="ProtNLM"/>
    </source>
</evidence>
<evidence type="ECO:0000313" key="5">
    <source>
        <dbReference type="EMBL" id="TWT95590.1"/>
    </source>
</evidence>
<evidence type="ECO:0000259" key="4">
    <source>
        <dbReference type="Pfam" id="PF07637"/>
    </source>
</evidence>
<protein>
    <recommendedName>
        <fullName evidence="7">Planctomycete cytochrome C</fullName>
    </recommendedName>
</protein>
<keyword evidence="6" id="KW-1185">Reference proteome</keyword>
<dbReference type="InterPro" id="IPR013039">
    <property type="entry name" value="DUF1588"/>
</dbReference>
<dbReference type="SUPFAM" id="SSF46626">
    <property type="entry name" value="Cytochrome c"/>
    <property type="match status" value="1"/>
</dbReference>
<evidence type="ECO:0000259" key="2">
    <source>
        <dbReference type="Pfam" id="PF07631"/>
    </source>
</evidence>
<dbReference type="GO" id="GO:0020037">
    <property type="term" value="F:heme binding"/>
    <property type="evidence" value="ECO:0007669"/>
    <property type="project" value="InterPro"/>
</dbReference>
<feature type="domain" description="DUF1595" evidence="4">
    <location>
        <begin position="346"/>
        <end position="405"/>
    </location>
</feature>
<feature type="domain" description="DUF1592" evidence="2">
    <location>
        <begin position="429"/>
        <end position="562"/>
    </location>
</feature>
<dbReference type="EMBL" id="SJPM01000006">
    <property type="protein sequence ID" value="TWT95590.1"/>
    <property type="molecule type" value="Genomic_DNA"/>
</dbReference>
<feature type="domain" description="DUF1588" evidence="1">
    <location>
        <begin position="581"/>
        <end position="680"/>
    </location>
</feature>